<dbReference type="Proteomes" id="UP000057609">
    <property type="component" value="Chromosome"/>
</dbReference>
<sequence length="279" mass="29464">MTPRRVLLTAGGVVAATALTLFFTYLLIPSRELEGVVTRLLAREGYTFRAARFGKAFPFGVSAGGVTIAGARGDLLRLDRATARLSLLSLLAGRVTVPFAAEIGAGRIRGEVSPRSGASRVTITGVRLQDVPFFRSVADADAKGLLTAEITVRGSGPAAAGSLKLEVKGADLRGVKIGETPLPDAGYDTVRGMIRLGGGRAAIDSFTLQGSELYVRLKGEFPLTTPVGAAPLNLTLELMPKPGLLDRQKLVFALLTKYLVTPGHYQMPIRGVLAKPLLQ</sequence>
<keyword evidence="3" id="KW-1185">Reference proteome</keyword>
<evidence type="ECO:0000256" key="1">
    <source>
        <dbReference type="SAM" id="Phobius"/>
    </source>
</evidence>
<feature type="transmembrane region" description="Helical" evidence="1">
    <location>
        <begin position="7"/>
        <end position="28"/>
    </location>
</feature>
<accession>A0A0B5BDF6</accession>
<dbReference type="EMBL" id="CP009788">
    <property type="protein sequence ID" value="AJE02116.1"/>
    <property type="molecule type" value="Genomic_DNA"/>
</dbReference>
<dbReference type="InterPro" id="IPR030925">
    <property type="entry name" value="T2SS_GspN_Lepto"/>
</dbReference>
<keyword evidence="1" id="KW-0812">Transmembrane</keyword>
<dbReference type="STRING" id="345632.GPICK_00835"/>
<evidence type="ECO:0000313" key="3">
    <source>
        <dbReference type="Proteomes" id="UP000057609"/>
    </source>
</evidence>
<keyword evidence="2" id="KW-0449">Lipoprotein</keyword>
<evidence type="ECO:0000313" key="2">
    <source>
        <dbReference type="EMBL" id="AJE02116.1"/>
    </source>
</evidence>
<organism evidence="2 3">
    <name type="scientific">Geobacter pickeringii</name>
    <dbReference type="NCBI Taxonomy" id="345632"/>
    <lineage>
        <taxon>Bacteria</taxon>
        <taxon>Pseudomonadati</taxon>
        <taxon>Thermodesulfobacteriota</taxon>
        <taxon>Desulfuromonadia</taxon>
        <taxon>Geobacterales</taxon>
        <taxon>Geobacteraceae</taxon>
        <taxon>Geobacter</taxon>
    </lineage>
</organism>
<dbReference type="AlphaFoldDB" id="A0A0B5BDF6"/>
<dbReference type="NCBIfam" id="TIGR04411">
    <property type="entry name" value="T2SS_GspN_Lepto"/>
    <property type="match status" value="1"/>
</dbReference>
<protein>
    <submittedName>
        <fullName evidence="2">Lipoprotein</fullName>
    </submittedName>
</protein>
<dbReference type="KEGG" id="gpi:GPICK_00835"/>
<keyword evidence="1" id="KW-1133">Transmembrane helix</keyword>
<dbReference type="OrthoDB" id="5395112at2"/>
<keyword evidence="1" id="KW-0472">Membrane</keyword>
<dbReference type="HOGENOM" id="CLU_996626_0_0_7"/>
<proteinExistence type="predicted"/>
<gene>
    <name evidence="2" type="ORF">GPICK_00835</name>
</gene>
<name>A0A0B5BDF6_9BACT</name>
<reference evidence="2 3" key="1">
    <citation type="journal article" date="2015" name="Genome Announc.">
        <title>Complete Genome of Geobacter pickeringii G13T, a Metal-Reducing Isolate from Sedimentary Kaolin Deposits.</title>
        <authorList>
            <person name="Badalamenti J.P."/>
            <person name="Bond D.R."/>
        </authorList>
    </citation>
    <scope>NUCLEOTIDE SEQUENCE [LARGE SCALE GENOMIC DNA]</scope>
    <source>
        <strain evidence="2 3">G13</strain>
    </source>
</reference>
<dbReference type="RefSeq" id="WP_039739676.1">
    <property type="nucleotide sequence ID" value="NZ_CP009788.1"/>
</dbReference>